<dbReference type="PRINTS" id="PR00111">
    <property type="entry name" value="ABHYDROLASE"/>
</dbReference>
<evidence type="ECO:0000313" key="2">
    <source>
        <dbReference type="EMBL" id="QJD83885.1"/>
    </source>
</evidence>
<sequence length="297" mass="33646">MESKSAVFKTKTGYNLEYSVVGQGEPVLIMHGGHSNCYEQFGMAEFIERGFSVITPSRPGYGRTSKELGISMETACDAYLELLEELHLPEVHVVAISAGGPSGIQFAARHPERVRSLILQSAVADIFLTPGDKLYRTARTLFRPSYEKYLWALMRFMNNLFPNLLFKSMLASFSKLPSKEVLPQISDDDRKQFMKMINLQRSGHGFYIDLEIAGQDLTSVLTDIQCPALIMHSIHDASVPMEHARHANRHIPNSRLCELESWGHLIWLGKDASDMYHKLFVFLESQLQYSSPKDERS</sequence>
<keyword evidence="2" id="KW-0378">Hydrolase</keyword>
<name>A0A7Z2ZLI4_9BACL</name>
<feature type="domain" description="AB hydrolase-1" evidence="1">
    <location>
        <begin position="26"/>
        <end position="266"/>
    </location>
</feature>
<gene>
    <name evidence="2" type="ORF">HH215_12290</name>
</gene>
<dbReference type="EMBL" id="CP051680">
    <property type="protein sequence ID" value="QJD83885.1"/>
    <property type="molecule type" value="Genomic_DNA"/>
</dbReference>
<dbReference type="Proteomes" id="UP000502248">
    <property type="component" value="Chromosome"/>
</dbReference>
<dbReference type="InterPro" id="IPR050471">
    <property type="entry name" value="AB_hydrolase"/>
</dbReference>
<evidence type="ECO:0000259" key="1">
    <source>
        <dbReference type="Pfam" id="PF00561"/>
    </source>
</evidence>
<dbReference type="PANTHER" id="PTHR43433">
    <property type="entry name" value="HYDROLASE, ALPHA/BETA FOLD FAMILY PROTEIN"/>
    <property type="match status" value="1"/>
</dbReference>
<keyword evidence="3" id="KW-1185">Reference proteome</keyword>
<dbReference type="Pfam" id="PF00561">
    <property type="entry name" value="Abhydrolase_1"/>
    <property type="match status" value="1"/>
</dbReference>
<evidence type="ECO:0000313" key="3">
    <source>
        <dbReference type="Proteomes" id="UP000502248"/>
    </source>
</evidence>
<dbReference type="InterPro" id="IPR029058">
    <property type="entry name" value="AB_hydrolase_fold"/>
</dbReference>
<dbReference type="PANTHER" id="PTHR43433:SF1">
    <property type="entry name" value="BLL5160 PROTEIN"/>
    <property type="match status" value="1"/>
</dbReference>
<proteinExistence type="predicted"/>
<dbReference type="KEGG" id="cheb:HH215_12290"/>
<dbReference type="SUPFAM" id="SSF53474">
    <property type="entry name" value="alpha/beta-Hydrolases"/>
    <property type="match status" value="1"/>
</dbReference>
<dbReference type="AlphaFoldDB" id="A0A7Z2ZLI4"/>
<reference evidence="2 3" key="1">
    <citation type="submission" date="2020-04" db="EMBL/GenBank/DDBJ databases">
        <title>Genome sequencing of novel species.</title>
        <authorList>
            <person name="Heo J."/>
            <person name="Kim S.-J."/>
            <person name="Kim J.-S."/>
            <person name="Hong S.-B."/>
            <person name="Kwon S.-W."/>
        </authorList>
    </citation>
    <scope>NUCLEOTIDE SEQUENCE [LARGE SCALE GENOMIC DNA]</scope>
    <source>
        <strain evidence="2 3">MFER-1</strain>
    </source>
</reference>
<dbReference type="RefSeq" id="WP_169280172.1">
    <property type="nucleotide sequence ID" value="NZ_CP051680.1"/>
</dbReference>
<organism evidence="2 3">
    <name type="scientific">Cohnella herbarum</name>
    <dbReference type="NCBI Taxonomy" id="2728023"/>
    <lineage>
        <taxon>Bacteria</taxon>
        <taxon>Bacillati</taxon>
        <taxon>Bacillota</taxon>
        <taxon>Bacilli</taxon>
        <taxon>Bacillales</taxon>
        <taxon>Paenibacillaceae</taxon>
        <taxon>Cohnella</taxon>
    </lineage>
</organism>
<dbReference type="Gene3D" id="3.40.50.1820">
    <property type="entry name" value="alpha/beta hydrolase"/>
    <property type="match status" value="1"/>
</dbReference>
<protein>
    <submittedName>
        <fullName evidence="2">Alpha/beta hydrolase</fullName>
    </submittedName>
</protein>
<dbReference type="InterPro" id="IPR000073">
    <property type="entry name" value="AB_hydrolase_1"/>
</dbReference>
<accession>A0A7Z2ZLI4</accession>
<dbReference type="GO" id="GO:0016787">
    <property type="term" value="F:hydrolase activity"/>
    <property type="evidence" value="ECO:0007669"/>
    <property type="project" value="UniProtKB-KW"/>
</dbReference>